<evidence type="ECO:0000256" key="1">
    <source>
        <dbReference type="ARBA" id="ARBA00010574"/>
    </source>
</evidence>
<proteinExistence type="inferred from homology"/>
<keyword evidence="4" id="KW-1185">Reference proteome</keyword>
<dbReference type="HAMAP" id="MF_01477">
    <property type="entry name" value="Iojap_RsfS"/>
    <property type="match status" value="1"/>
</dbReference>
<dbReference type="Pfam" id="PF02410">
    <property type="entry name" value="RsfS"/>
    <property type="match status" value="1"/>
</dbReference>
<gene>
    <name evidence="3" type="ORF">BGZ97_001964</name>
</gene>
<name>A0A9P6UIU5_9FUNG</name>
<dbReference type="InterPro" id="IPR004394">
    <property type="entry name" value="Iojap/RsfS/C7orf30"/>
</dbReference>
<evidence type="ECO:0000256" key="2">
    <source>
        <dbReference type="SAM" id="MobiDB-lite"/>
    </source>
</evidence>
<feature type="compositionally biased region" description="Basic and acidic residues" evidence="2">
    <location>
        <begin position="104"/>
        <end position="113"/>
    </location>
</feature>
<feature type="region of interest" description="Disordered" evidence="2">
    <location>
        <begin position="383"/>
        <end position="414"/>
    </location>
</feature>
<dbReference type="GO" id="GO:0043023">
    <property type="term" value="F:ribosomal large subunit binding"/>
    <property type="evidence" value="ECO:0007669"/>
    <property type="project" value="TreeGrafter"/>
</dbReference>
<dbReference type="PANTHER" id="PTHR21043">
    <property type="entry name" value="IOJAP SUPERFAMILY ORTHOLOG"/>
    <property type="match status" value="1"/>
</dbReference>
<protein>
    <recommendedName>
        <fullName evidence="5">DUF143-domain-containing protein</fullName>
    </recommendedName>
</protein>
<evidence type="ECO:0000313" key="4">
    <source>
        <dbReference type="Proteomes" id="UP000823405"/>
    </source>
</evidence>
<dbReference type="Proteomes" id="UP000823405">
    <property type="component" value="Unassembled WGS sequence"/>
</dbReference>
<dbReference type="EMBL" id="JAAAIN010001415">
    <property type="protein sequence ID" value="KAG0303299.1"/>
    <property type="molecule type" value="Genomic_DNA"/>
</dbReference>
<feature type="compositionally biased region" description="Low complexity" evidence="2">
    <location>
        <begin position="230"/>
        <end position="243"/>
    </location>
</feature>
<feature type="region of interest" description="Disordered" evidence="2">
    <location>
        <begin position="226"/>
        <end position="256"/>
    </location>
</feature>
<dbReference type="GO" id="GO:0017148">
    <property type="term" value="P:negative regulation of translation"/>
    <property type="evidence" value="ECO:0007669"/>
    <property type="project" value="TreeGrafter"/>
</dbReference>
<evidence type="ECO:0008006" key="5">
    <source>
        <dbReference type="Google" id="ProtNLM"/>
    </source>
</evidence>
<feature type="region of interest" description="Disordered" evidence="2">
    <location>
        <begin position="76"/>
        <end position="135"/>
    </location>
</feature>
<feature type="compositionally biased region" description="Low complexity" evidence="2">
    <location>
        <begin position="80"/>
        <end position="95"/>
    </location>
</feature>
<reference evidence="3" key="1">
    <citation type="journal article" date="2020" name="Fungal Divers.">
        <title>Resolving the Mortierellaceae phylogeny through synthesis of multi-gene phylogenetics and phylogenomics.</title>
        <authorList>
            <person name="Vandepol N."/>
            <person name="Liber J."/>
            <person name="Desiro A."/>
            <person name="Na H."/>
            <person name="Kennedy M."/>
            <person name="Barry K."/>
            <person name="Grigoriev I.V."/>
            <person name="Miller A.N."/>
            <person name="O'Donnell K."/>
            <person name="Stajich J.E."/>
            <person name="Bonito G."/>
        </authorList>
    </citation>
    <scope>NUCLEOTIDE SEQUENCE</scope>
    <source>
        <strain evidence="3">NVP60</strain>
    </source>
</reference>
<dbReference type="InterPro" id="IPR043519">
    <property type="entry name" value="NT_sf"/>
</dbReference>
<organism evidence="3 4">
    <name type="scientific">Linnemannia gamsii</name>
    <dbReference type="NCBI Taxonomy" id="64522"/>
    <lineage>
        <taxon>Eukaryota</taxon>
        <taxon>Fungi</taxon>
        <taxon>Fungi incertae sedis</taxon>
        <taxon>Mucoromycota</taxon>
        <taxon>Mortierellomycotina</taxon>
        <taxon>Mortierellomycetes</taxon>
        <taxon>Mortierellales</taxon>
        <taxon>Mortierellaceae</taxon>
        <taxon>Linnemannia</taxon>
    </lineage>
</organism>
<dbReference type="SUPFAM" id="SSF81301">
    <property type="entry name" value="Nucleotidyltransferase"/>
    <property type="match status" value="1"/>
</dbReference>
<evidence type="ECO:0000313" key="3">
    <source>
        <dbReference type="EMBL" id="KAG0303299.1"/>
    </source>
</evidence>
<comment type="similarity">
    <text evidence="1">Belongs to the Iojap/RsfS family.</text>
</comment>
<accession>A0A9P6UIU5</accession>
<dbReference type="GO" id="GO:0090071">
    <property type="term" value="P:negative regulation of ribosome biogenesis"/>
    <property type="evidence" value="ECO:0007669"/>
    <property type="project" value="TreeGrafter"/>
</dbReference>
<dbReference type="OrthoDB" id="21330at2759"/>
<feature type="compositionally biased region" description="Polar residues" evidence="2">
    <location>
        <begin position="244"/>
        <end position="254"/>
    </location>
</feature>
<dbReference type="NCBIfam" id="TIGR00090">
    <property type="entry name" value="rsfS_iojap_ybeB"/>
    <property type="match status" value="1"/>
</dbReference>
<dbReference type="AlphaFoldDB" id="A0A9P6UIU5"/>
<dbReference type="PANTHER" id="PTHR21043:SF0">
    <property type="entry name" value="MITOCHONDRIAL ASSEMBLY OF RIBOSOMAL LARGE SUBUNIT PROTEIN 1"/>
    <property type="match status" value="1"/>
</dbReference>
<comment type="caution">
    <text evidence="3">The sequence shown here is derived from an EMBL/GenBank/DDBJ whole genome shotgun (WGS) entry which is preliminary data.</text>
</comment>
<dbReference type="Gene3D" id="3.30.460.10">
    <property type="entry name" value="Beta Polymerase, domain 2"/>
    <property type="match status" value="1"/>
</dbReference>
<sequence length="414" mass="46017">MISASSFCRIAGRRVLTTTNSRHLCTLLHPTRSSTARLTTATNNTTPPASTAAARAWYTTTPTLFRKFESHHDHANIHNSKSAPASAASTSASGSQEQEDDGEIPSKDNDKTLLTDTDDLMVGSEGLETIDPKDFPELYPQEHEIQGLSQESHPDNERDFEGFTMSEEEEVMVVVEEEGRRSVLLSDKPRSEDEFSWFVDESYPDKASSTTAGQDEEAFIPLWQKNAQRSSSSAEGNASASGAPTEQQEYTTPDSIPGLVKLLESERARNIKVIDMRDKCDWTNWMVIAEGLSERHLGNVADEVYSALKKTSPATSPPVMEGRDTSADWVVIDAGSVVIHFMTPEARKERDLEGLWASVKNPLKMKDVEELSWDDVKGKMIKGWKEDHGRSRGEDGKRGRRGERDIPLSDVVKW</sequence>